<dbReference type="OrthoDB" id="110250at2"/>
<dbReference type="Proteomes" id="UP000005413">
    <property type="component" value="Unassembled WGS sequence"/>
</dbReference>
<organism evidence="2 3">
    <name type="scientific">Staphylococcus simiae CCM 7213 = CCUG 51256</name>
    <dbReference type="NCBI Taxonomy" id="911238"/>
    <lineage>
        <taxon>Bacteria</taxon>
        <taxon>Bacillati</taxon>
        <taxon>Bacillota</taxon>
        <taxon>Bacilli</taxon>
        <taxon>Bacillales</taxon>
        <taxon>Staphylococcaceae</taxon>
        <taxon>Staphylococcus</taxon>
    </lineage>
</organism>
<dbReference type="PATRIC" id="fig|911238.3.peg.1275"/>
<feature type="transmembrane region" description="Helical" evidence="1">
    <location>
        <begin position="61"/>
        <end position="84"/>
    </location>
</feature>
<comment type="caution">
    <text evidence="2">The sequence shown here is derived from an EMBL/GenBank/DDBJ whole genome shotgun (WGS) entry which is preliminary data.</text>
</comment>
<proteinExistence type="predicted"/>
<feature type="transmembrane region" description="Helical" evidence="1">
    <location>
        <begin position="22"/>
        <end position="40"/>
    </location>
</feature>
<dbReference type="PANTHER" id="PTHR40031">
    <property type="entry name" value="HYPOTHETICAL MEMBRANE SPANNING PROTEIN"/>
    <property type="match status" value="1"/>
</dbReference>
<reference evidence="2 3" key="1">
    <citation type="journal article" date="2012" name="BMC Genomics">
        <title>Comparative genomic analysis of the genus Staphylococcus including Staphylococcus aureus and its newly described sister species Staphylococcus simiae.</title>
        <authorList>
            <person name="Suzuki H."/>
            <person name="Lefebure T."/>
            <person name="Pavinski Bitar P."/>
            <person name="Stanhope M.J."/>
        </authorList>
    </citation>
    <scope>NUCLEOTIDE SEQUENCE [LARGE SCALE GENOMIC DNA]</scope>
    <source>
        <strain evidence="2 3">CCM 7213</strain>
    </source>
</reference>
<keyword evidence="3" id="KW-1185">Reference proteome</keyword>
<keyword evidence="1" id="KW-0472">Membrane</keyword>
<keyword evidence="1" id="KW-1133">Transmembrane helix</keyword>
<dbReference type="AlphaFoldDB" id="G5JJ33"/>
<gene>
    <name evidence="2" type="ORF">SS7213T_07408</name>
</gene>
<evidence type="ECO:0000313" key="3">
    <source>
        <dbReference type="Proteomes" id="UP000005413"/>
    </source>
</evidence>
<protein>
    <recommendedName>
        <fullName evidence="4">Membrane-bound metal-dependent hydrolase</fullName>
    </recommendedName>
</protein>
<feature type="transmembrane region" description="Helical" evidence="1">
    <location>
        <begin position="155"/>
        <end position="171"/>
    </location>
</feature>
<dbReference type="InterPro" id="IPR053170">
    <property type="entry name" value="Transcription_regulator"/>
</dbReference>
<evidence type="ECO:0008006" key="4">
    <source>
        <dbReference type="Google" id="ProtNLM"/>
    </source>
</evidence>
<name>G5JJ33_9STAP</name>
<feature type="transmembrane region" description="Helical" evidence="1">
    <location>
        <begin position="90"/>
        <end position="112"/>
    </location>
</feature>
<accession>G5JJ33</accession>
<dbReference type="EMBL" id="AEUN01000431">
    <property type="protein sequence ID" value="EHJ07804.1"/>
    <property type="molecule type" value="Genomic_DNA"/>
</dbReference>
<dbReference type="InterPro" id="IPR007404">
    <property type="entry name" value="YdjM-like"/>
</dbReference>
<feature type="transmembrane region" description="Helical" evidence="1">
    <location>
        <begin position="124"/>
        <end position="149"/>
    </location>
</feature>
<dbReference type="RefSeq" id="WP_002464188.1">
    <property type="nucleotide sequence ID" value="NZ_AEUN01000431.1"/>
</dbReference>
<dbReference type="PANTHER" id="PTHR40031:SF1">
    <property type="entry name" value="MEMBRANE-BOUND METAL-DEPENDENT HYDROLASE"/>
    <property type="match status" value="1"/>
</dbReference>
<evidence type="ECO:0000313" key="2">
    <source>
        <dbReference type="EMBL" id="EHJ07804.1"/>
    </source>
</evidence>
<dbReference type="Pfam" id="PF04307">
    <property type="entry name" value="YdjM"/>
    <property type="match status" value="1"/>
</dbReference>
<sequence>MDTATHIAMGIGLTALATQDPAMAGTFGATATTLIIGSLIPDGDTVLKLKDNATYISHHRGITHSIPFTILWPILITFLIFTFFKGVEPLHIWMWAQLAVFLHVFVDIFNSYGTQALRPITNKWIQLSVINTFDPIIFIILCLGIVLWIIGVHPFIVFFPIIAILIIYYIIRFKMRSTIKKQALQTIQQEHHPIKIFVAPTMKFMEWRVAIQTDEYDYVGLARGRNVVFSDKVKRQGLTTDSLLWKVKGNKDIRTFLNFSSIYRWQTTDLGDGTTEIRLIDLRYLKNNHYSFVAIAHLTTDNIIDHSYIGWVFTEDKLQRKLYSH</sequence>
<evidence type="ECO:0000256" key="1">
    <source>
        <dbReference type="SAM" id="Phobius"/>
    </source>
</evidence>
<keyword evidence="1" id="KW-0812">Transmembrane</keyword>